<dbReference type="AlphaFoldDB" id="A0A2T1FQ88"/>
<evidence type="ECO:0000313" key="8">
    <source>
        <dbReference type="EMBL" id="PSB47148.1"/>
    </source>
</evidence>
<reference evidence="8 9" key="1">
    <citation type="submission" date="2018-03" db="EMBL/GenBank/DDBJ databases">
        <title>The ancient ancestry and fast evolution of plastids.</title>
        <authorList>
            <person name="Moore K.R."/>
            <person name="Magnabosco C."/>
            <person name="Momper L."/>
            <person name="Gold D.A."/>
            <person name="Bosak T."/>
            <person name="Fournier G.P."/>
        </authorList>
    </citation>
    <scope>NUCLEOTIDE SEQUENCE [LARGE SCALE GENOMIC DNA]</scope>
    <source>
        <strain evidence="8 9">CCALA 037</strain>
    </source>
</reference>
<name>A0A2T1FQ88_9CYAN</name>
<dbReference type="OrthoDB" id="102453at2"/>
<gene>
    <name evidence="8" type="ORF">C7B77_24450</name>
</gene>
<dbReference type="InterPro" id="IPR051539">
    <property type="entry name" value="T4SS-coupling_protein"/>
</dbReference>
<proteinExistence type="predicted"/>
<keyword evidence="9" id="KW-1185">Reference proteome</keyword>
<evidence type="ECO:0000256" key="1">
    <source>
        <dbReference type="ARBA" id="ARBA00004651"/>
    </source>
</evidence>
<accession>A0A2T1FQ88</accession>
<feature type="non-terminal residue" evidence="8">
    <location>
        <position position="574"/>
    </location>
</feature>
<evidence type="ECO:0000259" key="7">
    <source>
        <dbReference type="Pfam" id="PF12696"/>
    </source>
</evidence>
<evidence type="ECO:0000256" key="2">
    <source>
        <dbReference type="ARBA" id="ARBA00022475"/>
    </source>
</evidence>
<organism evidence="8 9">
    <name type="scientific">Chamaesiphon polymorphus CCALA 037</name>
    <dbReference type="NCBI Taxonomy" id="2107692"/>
    <lineage>
        <taxon>Bacteria</taxon>
        <taxon>Bacillati</taxon>
        <taxon>Cyanobacteriota</taxon>
        <taxon>Cyanophyceae</taxon>
        <taxon>Gomontiellales</taxon>
        <taxon>Chamaesiphonaceae</taxon>
        <taxon>Chamaesiphon</taxon>
    </lineage>
</organism>
<dbReference type="PANTHER" id="PTHR37937">
    <property type="entry name" value="CONJUGATIVE TRANSFER: DNA TRANSPORT"/>
    <property type="match status" value="1"/>
</dbReference>
<dbReference type="GO" id="GO:0005886">
    <property type="term" value="C:plasma membrane"/>
    <property type="evidence" value="ECO:0007669"/>
    <property type="project" value="UniProtKB-SubCell"/>
</dbReference>
<dbReference type="InterPro" id="IPR032689">
    <property type="entry name" value="TraG-D_C"/>
</dbReference>
<protein>
    <submittedName>
        <fullName evidence="8">Type IV secretion system protein VirD4</fullName>
    </submittedName>
</protein>
<dbReference type="InterPro" id="IPR027417">
    <property type="entry name" value="P-loop_NTPase"/>
</dbReference>
<feature type="region of interest" description="Disordered" evidence="6">
    <location>
        <begin position="1"/>
        <end position="20"/>
    </location>
</feature>
<keyword evidence="4" id="KW-1133">Transmembrane helix</keyword>
<evidence type="ECO:0000256" key="4">
    <source>
        <dbReference type="ARBA" id="ARBA00022989"/>
    </source>
</evidence>
<dbReference type="RefSeq" id="WP_106311064.1">
    <property type="nucleotide sequence ID" value="NZ_PVWO01000464.1"/>
</dbReference>
<comment type="subcellular location">
    <subcellularLocation>
        <location evidence="1">Cell membrane</location>
        <topology evidence="1">Multi-pass membrane protein</topology>
    </subcellularLocation>
</comment>
<feature type="domain" description="TraD/TraG TraM recognition site" evidence="7">
    <location>
        <begin position="416"/>
        <end position="539"/>
    </location>
</feature>
<evidence type="ECO:0000313" key="9">
    <source>
        <dbReference type="Proteomes" id="UP000238937"/>
    </source>
</evidence>
<keyword evidence="5" id="KW-0472">Membrane</keyword>
<keyword evidence="3" id="KW-0812">Transmembrane</keyword>
<sequence length="574" mass="63450">MSQSSQIAHHQTSSQPSPQISVQNWLSSPLGLILLACSVYGVAMLLDSKPQHQKLGTAYWGGRKEKKAARKRGEKQLNNPGSKIANTCLYINKPKWVRIKQREELIAKISKSLKQHGLSEEQIELKIAEQQANLPPLPQWYELFDRTVYFPDAQRSIIGYGAADTGKSYGFMNPLLRSVLDRDFTLTMFDFKYPEQTKEIAGYARELGYKIQIFAPGFIESCVCNLLDYISDSGDGVKAGQLAQTMIKNLAMGERDSGNEFFTDAGINLVKAVFLAAKWVAEQLNRPEFGDLLTAATIISLPNLSARMNFATKRLNIWNAKAFSQFIGVGGGNLETNVTEGGIIANASKIFQRFVEREFVPSICGTSDLQPDLDGKTLTIIGLNQDYRDIVSPILATVIDALVSRNVNHAREREAPFVFSGDEVPTIYLPRLKNWLAEARSAGFIALLFLQNYAQLVESYGENGARTIAGNCGTKIFLNPQDSSSAKEYSEYLGKKDIVYWTKSTTSAGSKDGKATTTRTQHVQEVPLMAPDEFLKLPQGRGVVISPGQENKDKQEVSIPILQNMSIAPADIAD</sequence>
<dbReference type="Proteomes" id="UP000238937">
    <property type="component" value="Unassembled WGS sequence"/>
</dbReference>
<dbReference type="PANTHER" id="PTHR37937:SF1">
    <property type="entry name" value="CONJUGATIVE TRANSFER: DNA TRANSPORT"/>
    <property type="match status" value="1"/>
</dbReference>
<evidence type="ECO:0000256" key="5">
    <source>
        <dbReference type="ARBA" id="ARBA00023136"/>
    </source>
</evidence>
<dbReference type="Gene3D" id="3.40.50.300">
    <property type="entry name" value="P-loop containing nucleotide triphosphate hydrolases"/>
    <property type="match status" value="1"/>
</dbReference>
<dbReference type="CDD" id="cd01127">
    <property type="entry name" value="TrwB_TraG_TraD_VirD4"/>
    <property type="match status" value="1"/>
</dbReference>
<dbReference type="Pfam" id="PF12696">
    <property type="entry name" value="TraG-D_C"/>
    <property type="match status" value="1"/>
</dbReference>
<keyword evidence="2" id="KW-1003">Cell membrane</keyword>
<evidence type="ECO:0000256" key="6">
    <source>
        <dbReference type="SAM" id="MobiDB-lite"/>
    </source>
</evidence>
<evidence type="ECO:0000256" key="3">
    <source>
        <dbReference type="ARBA" id="ARBA00022692"/>
    </source>
</evidence>
<comment type="caution">
    <text evidence="8">The sequence shown here is derived from an EMBL/GenBank/DDBJ whole genome shotgun (WGS) entry which is preliminary data.</text>
</comment>
<dbReference type="EMBL" id="PVWO01000464">
    <property type="protein sequence ID" value="PSB47148.1"/>
    <property type="molecule type" value="Genomic_DNA"/>
</dbReference>
<dbReference type="SUPFAM" id="SSF52540">
    <property type="entry name" value="P-loop containing nucleoside triphosphate hydrolases"/>
    <property type="match status" value="1"/>
</dbReference>